<dbReference type="GO" id="GO:0006508">
    <property type="term" value="P:proteolysis"/>
    <property type="evidence" value="ECO:0007669"/>
    <property type="project" value="UniProtKB-KW"/>
</dbReference>
<evidence type="ECO:0000256" key="2">
    <source>
        <dbReference type="ARBA" id="ARBA00022670"/>
    </source>
</evidence>
<evidence type="ECO:0000313" key="9">
    <source>
        <dbReference type="Proteomes" id="UP001163846"/>
    </source>
</evidence>
<comment type="cofactor">
    <cofactor evidence="1">
        <name>Zn(2+)</name>
        <dbReference type="ChEBI" id="CHEBI:29105"/>
    </cofactor>
</comment>
<evidence type="ECO:0008006" key="10">
    <source>
        <dbReference type="Google" id="ProtNLM"/>
    </source>
</evidence>
<evidence type="ECO:0000256" key="5">
    <source>
        <dbReference type="ARBA" id="ARBA00022833"/>
    </source>
</evidence>
<dbReference type="Proteomes" id="UP001163846">
    <property type="component" value="Unassembled WGS sequence"/>
</dbReference>
<keyword evidence="6" id="KW-0482">Metalloprotease</keyword>
<organism evidence="8 9">
    <name type="scientific">Lentinula raphanica</name>
    <dbReference type="NCBI Taxonomy" id="153919"/>
    <lineage>
        <taxon>Eukaryota</taxon>
        <taxon>Fungi</taxon>
        <taxon>Dikarya</taxon>
        <taxon>Basidiomycota</taxon>
        <taxon>Agaricomycotina</taxon>
        <taxon>Agaricomycetes</taxon>
        <taxon>Agaricomycetidae</taxon>
        <taxon>Agaricales</taxon>
        <taxon>Marasmiineae</taxon>
        <taxon>Omphalotaceae</taxon>
        <taxon>Lentinula</taxon>
    </lineage>
</organism>
<evidence type="ECO:0000256" key="6">
    <source>
        <dbReference type="ARBA" id="ARBA00023049"/>
    </source>
</evidence>
<evidence type="ECO:0000256" key="4">
    <source>
        <dbReference type="ARBA" id="ARBA00022801"/>
    </source>
</evidence>
<dbReference type="GO" id="GO:0046872">
    <property type="term" value="F:metal ion binding"/>
    <property type="evidence" value="ECO:0007669"/>
    <property type="project" value="UniProtKB-KW"/>
</dbReference>
<gene>
    <name evidence="8" type="ORF">F5878DRAFT_572343</name>
</gene>
<dbReference type="PANTHER" id="PTHR15910">
    <property type="entry name" value="ARCHAEMETZINCIN"/>
    <property type="match status" value="1"/>
</dbReference>
<dbReference type="InterPro" id="IPR012962">
    <property type="entry name" value="Pept_M54_archaemetzincn"/>
</dbReference>
<dbReference type="EMBL" id="MU805943">
    <property type="protein sequence ID" value="KAJ3844971.1"/>
    <property type="molecule type" value="Genomic_DNA"/>
</dbReference>
<dbReference type="SUPFAM" id="SSF55486">
    <property type="entry name" value="Metalloproteases ('zincins'), catalytic domain"/>
    <property type="match status" value="1"/>
</dbReference>
<keyword evidence="5" id="KW-0862">Zinc</keyword>
<keyword evidence="4" id="KW-0378">Hydrolase</keyword>
<dbReference type="Pfam" id="PF07998">
    <property type="entry name" value="Peptidase_M54"/>
    <property type="match status" value="1"/>
</dbReference>
<sequence length="429" mass="47309">MKSNSVCPHSSLTFTPSEFSSTTGFSWSDDKKRAAAVTPQGRAPVNPSIPNPPTFPAPLVLPDDDLALDPSYPAQSLRSWIRSKDRNPITEERRIIYVAEPPSVDPDIDAVSQWSSPKVPKDSRVSEPRTQEVIDYLTAFYHGTAVKKLPIRLVFTSWDTPPKTESQKNSNIGLIVGTECVRIRARRGFGDLFLRQLNLDDLLDAAISLVPNDAYALLLLVSHDIYEHEEDDFACGRAYGGSRVAVVSTARYNPGLDLAQNIDREHSWPASHCSAYIQSCCADAKTSGRLKGRKISNTDTEKQETGYPGPMHAALTAHLARPATTNSEHTLSASSGLWLARVCRTASHELGHCFGMDHCVYYACAMQGSASLAEDARQPPYVCPVDLEKMLQACSTTRDLRDEALLAFCERYKHVPHFSAFAAWIRGSQ</sequence>
<dbReference type="CDD" id="cd11375">
    <property type="entry name" value="Peptidase_M54"/>
    <property type="match status" value="1"/>
</dbReference>
<comment type="caution">
    <text evidence="8">The sequence shown here is derived from an EMBL/GenBank/DDBJ whole genome shotgun (WGS) entry which is preliminary data.</text>
</comment>
<keyword evidence="9" id="KW-1185">Reference proteome</keyword>
<dbReference type="GO" id="GO:0008237">
    <property type="term" value="F:metallopeptidase activity"/>
    <property type="evidence" value="ECO:0007669"/>
    <property type="project" value="UniProtKB-KW"/>
</dbReference>
<protein>
    <recommendedName>
        <fullName evidence="10">Zincin</fullName>
    </recommendedName>
</protein>
<evidence type="ECO:0000313" key="8">
    <source>
        <dbReference type="EMBL" id="KAJ3844971.1"/>
    </source>
</evidence>
<dbReference type="InterPro" id="IPR024079">
    <property type="entry name" value="MetalloPept_cat_dom_sf"/>
</dbReference>
<feature type="compositionally biased region" description="Polar residues" evidence="7">
    <location>
        <begin position="1"/>
        <end position="26"/>
    </location>
</feature>
<reference evidence="8" key="1">
    <citation type="submission" date="2022-08" db="EMBL/GenBank/DDBJ databases">
        <authorList>
            <consortium name="DOE Joint Genome Institute"/>
            <person name="Min B."/>
            <person name="Riley R."/>
            <person name="Sierra-Patev S."/>
            <person name="Naranjo-Ortiz M."/>
            <person name="Looney B."/>
            <person name="Konkel Z."/>
            <person name="Slot J.C."/>
            <person name="Sakamoto Y."/>
            <person name="Steenwyk J.L."/>
            <person name="Rokas A."/>
            <person name="Carro J."/>
            <person name="Camarero S."/>
            <person name="Ferreira P."/>
            <person name="Molpeceres G."/>
            <person name="Ruiz-Duenas F.J."/>
            <person name="Serrano A."/>
            <person name="Henrissat B."/>
            <person name="Drula E."/>
            <person name="Hughes K.W."/>
            <person name="Mata J.L."/>
            <person name="Ishikawa N.K."/>
            <person name="Vargas-Isla R."/>
            <person name="Ushijima S."/>
            <person name="Smith C.A."/>
            <person name="Ahrendt S."/>
            <person name="Andreopoulos W."/>
            <person name="He G."/>
            <person name="Labutti K."/>
            <person name="Lipzen A."/>
            <person name="Ng V."/>
            <person name="Sandor L."/>
            <person name="Barry K."/>
            <person name="Martinez A.T."/>
            <person name="Xiao Y."/>
            <person name="Gibbons J.G."/>
            <person name="Terashima K."/>
            <person name="Hibbett D.S."/>
            <person name="Grigoriev I.V."/>
        </authorList>
    </citation>
    <scope>NUCLEOTIDE SEQUENCE</scope>
    <source>
        <strain evidence="8">TFB9207</strain>
    </source>
</reference>
<dbReference type="Gene3D" id="3.40.390.10">
    <property type="entry name" value="Collagenase (Catalytic Domain)"/>
    <property type="match status" value="1"/>
</dbReference>
<proteinExistence type="predicted"/>
<feature type="compositionally biased region" description="Pro residues" evidence="7">
    <location>
        <begin position="47"/>
        <end position="56"/>
    </location>
</feature>
<dbReference type="AlphaFoldDB" id="A0AA38PM14"/>
<evidence type="ECO:0000256" key="1">
    <source>
        <dbReference type="ARBA" id="ARBA00001947"/>
    </source>
</evidence>
<feature type="region of interest" description="Disordered" evidence="7">
    <location>
        <begin position="1"/>
        <end position="56"/>
    </location>
</feature>
<keyword evidence="2" id="KW-0645">Protease</keyword>
<evidence type="ECO:0000256" key="3">
    <source>
        <dbReference type="ARBA" id="ARBA00022723"/>
    </source>
</evidence>
<dbReference type="PANTHER" id="PTHR15910:SF1">
    <property type="entry name" value="ARCHAEMETZINCIN-2"/>
    <property type="match status" value="1"/>
</dbReference>
<accession>A0AA38PM14</accession>
<name>A0AA38PM14_9AGAR</name>
<keyword evidence="3" id="KW-0479">Metal-binding</keyword>
<evidence type="ECO:0000256" key="7">
    <source>
        <dbReference type="SAM" id="MobiDB-lite"/>
    </source>
</evidence>